<dbReference type="AlphaFoldDB" id="A0A3E0H6V9"/>
<accession>A0A3E0H6V9</accession>
<sequence>MTTLSPFRFLPGLDDYLDALRTYLPGAEVPVLGDPGEPHEAVADISTAAMSRPVDQHGDVLVAWRTGSKAAEVGAALATCVGGSGVELTDPGDIGPASGDARYIVYIGLAEEIDERSLIRVHDSLWEHRSRGEGGHLGLVVGEDLDDLSWLIAKGLAMPHRIRPAEEHVRIWPAVQKTPKRYGTGTWVLQEEARAERIRPLLLDSYTAAVSVIAHGRDDVVHFNDTVICPIGPIQIDVHSAAASHAPVCAFTGHCYRPEVSTEDVIKSGRIVADAVFTNSCMGMRVNEGLYPSDYLLPHGFVRGIAAAYLSTGQVINGLLKLNDVFHTACATGRSLGEAATLINDHLRYERVDLPYYSLLGLPWLTVAEAGDDNPWQDYLVVEGKDRADSGGIRAAAVALAAEEARGSSAHVIQVSPRGAAVLKGAVTEHLDEEKVPALKASLQAMGRAMTSLEDVPFTGLKYSRQGNMLVNVRDQVASVAASLHGAALTGDVARIRRRISAIATGVERAELTLAEAVFERGVQSFQHYNDIWGETLELHAPVLTDEECPYCERLLVQQGATHPIIERIGRDARVCPRCGMIRDADSRSPVSDMVVETAELWHVGESPSIRLRFKVAGDATKVAAGVFMANAAKNGMAFPQPKFVDLDAQGWGELAVRIDVPQEARKHQEYVRGLVVAEGTISLMTRPVWVRPGRGE</sequence>
<gene>
    <name evidence="1" type="ORF">BCF44_11348</name>
</gene>
<proteinExistence type="predicted"/>
<evidence type="ECO:0000313" key="1">
    <source>
        <dbReference type="EMBL" id="REH39193.1"/>
    </source>
</evidence>
<dbReference type="Proteomes" id="UP000256269">
    <property type="component" value="Unassembled WGS sequence"/>
</dbReference>
<keyword evidence="2" id="KW-1185">Reference proteome</keyword>
<reference evidence="1 2" key="1">
    <citation type="submission" date="2018-08" db="EMBL/GenBank/DDBJ databases">
        <title>Genomic Encyclopedia of Archaeal and Bacterial Type Strains, Phase II (KMG-II): from individual species to whole genera.</title>
        <authorList>
            <person name="Goeker M."/>
        </authorList>
    </citation>
    <scope>NUCLEOTIDE SEQUENCE [LARGE SCALE GENOMIC DNA]</scope>
    <source>
        <strain evidence="1 2">DSM 45791</strain>
    </source>
</reference>
<evidence type="ECO:0000313" key="2">
    <source>
        <dbReference type="Proteomes" id="UP000256269"/>
    </source>
</evidence>
<protein>
    <submittedName>
        <fullName evidence="1">Uncharacterized protein</fullName>
    </submittedName>
</protein>
<dbReference type="RefSeq" id="WP_170217887.1">
    <property type="nucleotide sequence ID" value="NZ_CP144375.1"/>
</dbReference>
<dbReference type="EMBL" id="QUNO01000013">
    <property type="protein sequence ID" value="REH39193.1"/>
    <property type="molecule type" value="Genomic_DNA"/>
</dbReference>
<name>A0A3E0H6V9_9PSEU</name>
<comment type="caution">
    <text evidence="1">The sequence shown here is derived from an EMBL/GenBank/DDBJ whole genome shotgun (WGS) entry which is preliminary data.</text>
</comment>
<organism evidence="1 2">
    <name type="scientific">Kutzneria buriramensis</name>
    <dbReference type="NCBI Taxonomy" id="1045776"/>
    <lineage>
        <taxon>Bacteria</taxon>
        <taxon>Bacillati</taxon>
        <taxon>Actinomycetota</taxon>
        <taxon>Actinomycetes</taxon>
        <taxon>Pseudonocardiales</taxon>
        <taxon>Pseudonocardiaceae</taxon>
        <taxon>Kutzneria</taxon>
    </lineage>
</organism>